<dbReference type="Proteomes" id="UP000797356">
    <property type="component" value="Chromosome 8"/>
</dbReference>
<dbReference type="GO" id="GO:0052324">
    <property type="term" value="P:plant-type cell wall cellulose biosynthetic process"/>
    <property type="evidence" value="ECO:0007669"/>
    <property type="project" value="TreeGrafter"/>
</dbReference>
<comment type="similarity">
    <text evidence="1">Belongs to the COBRA family.</text>
</comment>
<organism evidence="4 5">
    <name type="scientific">Cocos nucifera</name>
    <name type="common">Coconut palm</name>
    <dbReference type="NCBI Taxonomy" id="13894"/>
    <lineage>
        <taxon>Eukaryota</taxon>
        <taxon>Viridiplantae</taxon>
        <taxon>Streptophyta</taxon>
        <taxon>Embryophyta</taxon>
        <taxon>Tracheophyta</taxon>
        <taxon>Spermatophyta</taxon>
        <taxon>Magnoliopsida</taxon>
        <taxon>Liliopsida</taxon>
        <taxon>Arecaceae</taxon>
        <taxon>Arecoideae</taxon>
        <taxon>Cocoseae</taxon>
        <taxon>Attaleinae</taxon>
        <taxon>Cocos</taxon>
    </lineage>
</organism>
<reference evidence="4" key="1">
    <citation type="journal article" date="2017" name="Gigascience">
        <title>The genome draft of coconut (Cocos nucifera).</title>
        <authorList>
            <person name="Xiao Y."/>
            <person name="Xu P."/>
            <person name="Fan H."/>
            <person name="Baudouin L."/>
            <person name="Xia W."/>
            <person name="Bocs S."/>
            <person name="Xu J."/>
            <person name="Li Q."/>
            <person name="Guo A."/>
            <person name="Zhou L."/>
            <person name="Li J."/>
            <person name="Wu Y."/>
            <person name="Ma Z."/>
            <person name="Armero A."/>
            <person name="Issali A.E."/>
            <person name="Liu N."/>
            <person name="Peng M."/>
            <person name="Yang Y."/>
        </authorList>
    </citation>
    <scope>NUCLEOTIDE SEQUENCE</scope>
    <source>
        <tissue evidence="4">Spear leaf of Hainan Tall coconut</tissue>
    </source>
</reference>
<comment type="caution">
    <text evidence="4">The sequence shown here is derived from an EMBL/GenBank/DDBJ whole genome shotgun (WGS) entry which is preliminary data.</text>
</comment>
<dbReference type="PANTHER" id="PTHR31673:SF41">
    <property type="entry name" value="COBRA-LIKE PROTEIN"/>
    <property type="match status" value="1"/>
</dbReference>
<accession>A0A8K0IIG9</accession>
<gene>
    <name evidence="4" type="ORF">COCNU_08G006880</name>
</gene>
<evidence type="ECO:0000256" key="3">
    <source>
        <dbReference type="ARBA" id="ARBA00023180"/>
    </source>
</evidence>
<sequence>MAGALATQQGDCSGYKYRTLHCCKRDPVIIDLMPDAAPENRTANCCRGGILSAWAIDQPTSFSSFIMVVAGLDAKVQKPQNLTLCPTLRTRSVRVCMSVKELIPTNNNNNMSFNNADEAAIFWGLEYHNKELLQAGDGEPGSVTTEMVMHKDPGSFTLRNGWAFPRKVYFNGEICAMPMPDDFPRLPNTSSRPSNACHLVFILCLLILFFHQKF</sequence>
<evidence type="ECO:0000313" key="5">
    <source>
        <dbReference type="Proteomes" id="UP000797356"/>
    </source>
</evidence>
<dbReference type="Pfam" id="PF04833">
    <property type="entry name" value="COBRA"/>
    <property type="match status" value="1"/>
</dbReference>
<evidence type="ECO:0000313" key="4">
    <source>
        <dbReference type="EMBL" id="KAG1359242.1"/>
    </source>
</evidence>
<keyword evidence="3" id="KW-0325">Glycoprotein</keyword>
<proteinExistence type="inferred from homology"/>
<dbReference type="EMBL" id="CM017879">
    <property type="protein sequence ID" value="KAG1359242.1"/>
    <property type="molecule type" value="Genomic_DNA"/>
</dbReference>
<evidence type="ECO:0000256" key="1">
    <source>
        <dbReference type="ARBA" id="ARBA00005507"/>
    </source>
</evidence>
<dbReference type="GO" id="GO:0010215">
    <property type="term" value="P:cellulose microfibril organization"/>
    <property type="evidence" value="ECO:0007669"/>
    <property type="project" value="InterPro"/>
</dbReference>
<dbReference type="InterPro" id="IPR006918">
    <property type="entry name" value="COBRA_pln"/>
</dbReference>
<dbReference type="PANTHER" id="PTHR31673">
    <property type="entry name" value="PROTEIN COBRA"/>
    <property type="match status" value="1"/>
</dbReference>
<protein>
    <submittedName>
        <fullName evidence="4">Putative COBRA-like protein 1</fullName>
    </submittedName>
</protein>
<evidence type="ECO:0000256" key="2">
    <source>
        <dbReference type="ARBA" id="ARBA00022729"/>
    </source>
</evidence>
<dbReference type="GO" id="GO:0005886">
    <property type="term" value="C:plasma membrane"/>
    <property type="evidence" value="ECO:0007669"/>
    <property type="project" value="TreeGrafter"/>
</dbReference>
<keyword evidence="5" id="KW-1185">Reference proteome</keyword>
<reference evidence="4" key="2">
    <citation type="submission" date="2019-07" db="EMBL/GenBank/DDBJ databases">
        <authorList>
            <person name="Yang Y."/>
            <person name="Bocs S."/>
            <person name="Baudouin L."/>
        </authorList>
    </citation>
    <scope>NUCLEOTIDE SEQUENCE</scope>
    <source>
        <tissue evidence="4">Spear leaf of Hainan Tall coconut</tissue>
    </source>
</reference>
<dbReference type="OrthoDB" id="1475163at2759"/>
<keyword evidence="2" id="KW-0732">Signal</keyword>
<name>A0A8K0IIG9_COCNU</name>
<dbReference type="AlphaFoldDB" id="A0A8K0IIG9"/>